<proteinExistence type="predicted"/>
<dbReference type="OrthoDB" id="3235313at2759"/>
<dbReference type="AlphaFoldDB" id="A0A369KDG7"/>
<reference evidence="3" key="1">
    <citation type="submission" date="2018-04" db="EMBL/GenBank/DDBJ databases">
        <title>Whole genome sequencing of Hypsizygus marmoreus.</title>
        <authorList>
            <person name="Choi I.-G."/>
            <person name="Min B."/>
            <person name="Kim J.-G."/>
            <person name="Kim S."/>
            <person name="Oh Y.-L."/>
            <person name="Kong W.-S."/>
            <person name="Park H."/>
            <person name="Jeong J."/>
            <person name="Song E.-S."/>
        </authorList>
    </citation>
    <scope>NUCLEOTIDE SEQUENCE [LARGE SCALE GENOMIC DNA]</scope>
    <source>
        <strain evidence="3">51987-8</strain>
    </source>
</reference>
<evidence type="ECO:0000256" key="2">
    <source>
        <dbReference type="SAM" id="SignalP"/>
    </source>
</evidence>
<dbReference type="EMBL" id="LUEZ02000004">
    <property type="protein sequence ID" value="RDB30715.1"/>
    <property type="molecule type" value="Genomic_DNA"/>
</dbReference>
<protein>
    <submittedName>
        <fullName evidence="3">Uncharacterized protein</fullName>
    </submittedName>
</protein>
<evidence type="ECO:0000256" key="1">
    <source>
        <dbReference type="SAM" id="MobiDB-lite"/>
    </source>
</evidence>
<evidence type="ECO:0000313" key="3">
    <source>
        <dbReference type="EMBL" id="RDB30715.1"/>
    </source>
</evidence>
<feature type="signal peptide" evidence="2">
    <location>
        <begin position="1"/>
        <end position="31"/>
    </location>
</feature>
<keyword evidence="2" id="KW-0732">Signal</keyword>
<sequence>MIRNPDLPNAPMTQWILYLLLFDFKIQHVPAISHQGSDGLSCRKHTPEDSDDEDTEGYLNNIINQLSYVRSPLFADINTFSMTYFDHCIWDGPSIMEQSFLCTPFLEDLSVFTTEPIDTLQPLNLDGYHGMSIDPNFFEPQYEKFGSLANASLLHCTNDLYVGHEFEHQKVAFLLTTDFLFGDDVVSLEYTDFRCSFMSGPHTDAPRFDFRVSDSIPQVRPILDHREN</sequence>
<accession>A0A369KDG7</accession>
<keyword evidence="4" id="KW-1185">Reference proteome</keyword>
<feature type="chain" id="PRO_5016951548" evidence="2">
    <location>
        <begin position="32"/>
        <end position="228"/>
    </location>
</feature>
<organism evidence="3 4">
    <name type="scientific">Hypsizygus marmoreus</name>
    <name type="common">White beech mushroom</name>
    <name type="synonym">Agaricus marmoreus</name>
    <dbReference type="NCBI Taxonomy" id="39966"/>
    <lineage>
        <taxon>Eukaryota</taxon>
        <taxon>Fungi</taxon>
        <taxon>Dikarya</taxon>
        <taxon>Basidiomycota</taxon>
        <taxon>Agaricomycotina</taxon>
        <taxon>Agaricomycetes</taxon>
        <taxon>Agaricomycetidae</taxon>
        <taxon>Agaricales</taxon>
        <taxon>Tricholomatineae</taxon>
        <taxon>Lyophyllaceae</taxon>
        <taxon>Hypsizygus</taxon>
    </lineage>
</organism>
<evidence type="ECO:0000313" key="4">
    <source>
        <dbReference type="Proteomes" id="UP000076154"/>
    </source>
</evidence>
<comment type="caution">
    <text evidence="3">The sequence shown here is derived from an EMBL/GenBank/DDBJ whole genome shotgun (WGS) entry which is preliminary data.</text>
</comment>
<name>A0A369KDG7_HYPMA</name>
<feature type="region of interest" description="Disordered" evidence="1">
    <location>
        <begin position="35"/>
        <end position="55"/>
    </location>
</feature>
<dbReference type="Proteomes" id="UP000076154">
    <property type="component" value="Unassembled WGS sequence"/>
</dbReference>
<dbReference type="InParanoid" id="A0A369KDG7"/>
<gene>
    <name evidence="3" type="ORF">Hypma_006004</name>
</gene>